<protein>
    <recommendedName>
        <fullName evidence="4">HTH araC/xylS-type domain-containing protein</fullName>
    </recommendedName>
</protein>
<reference evidence="6" key="1">
    <citation type="submission" date="2016-07" db="EMBL/GenBank/DDBJ databases">
        <authorList>
            <person name="Florea S."/>
            <person name="Webb J.S."/>
            <person name="Jaromczyk J."/>
            <person name="Schardl C.L."/>
        </authorList>
    </citation>
    <scope>NUCLEOTIDE SEQUENCE [LARGE SCALE GENOMIC DNA]</scope>
    <source>
        <strain evidence="6">CY1</strain>
    </source>
</reference>
<dbReference type="AlphaFoldDB" id="A0A1V4HGV3"/>
<dbReference type="PANTHER" id="PTHR43280:SF2">
    <property type="entry name" value="HTH-TYPE TRANSCRIPTIONAL REGULATOR EXSA"/>
    <property type="match status" value="1"/>
</dbReference>
<keyword evidence="2" id="KW-0238">DNA-binding</keyword>
<dbReference type="InterPro" id="IPR037923">
    <property type="entry name" value="HTH-like"/>
</dbReference>
<dbReference type="InterPro" id="IPR018060">
    <property type="entry name" value="HTH_AraC"/>
</dbReference>
<dbReference type="EMBL" id="MBTG01000018">
    <property type="protein sequence ID" value="OPH55974.1"/>
    <property type="molecule type" value="Genomic_DNA"/>
</dbReference>
<dbReference type="PANTHER" id="PTHR43280">
    <property type="entry name" value="ARAC-FAMILY TRANSCRIPTIONAL REGULATOR"/>
    <property type="match status" value="1"/>
</dbReference>
<gene>
    <name evidence="5" type="ORF">BC351_29195</name>
</gene>
<evidence type="ECO:0000256" key="1">
    <source>
        <dbReference type="ARBA" id="ARBA00023015"/>
    </source>
</evidence>
<keyword evidence="6" id="KW-1185">Reference proteome</keyword>
<dbReference type="SMART" id="SM00342">
    <property type="entry name" value="HTH_ARAC"/>
    <property type="match status" value="1"/>
</dbReference>
<dbReference type="Pfam" id="PF12833">
    <property type="entry name" value="HTH_18"/>
    <property type="match status" value="1"/>
</dbReference>
<evidence type="ECO:0000259" key="4">
    <source>
        <dbReference type="PROSITE" id="PS01124"/>
    </source>
</evidence>
<dbReference type="SUPFAM" id="SSF51215">
    <property type="entry name" value="Regulatory protein AraC"/>
    <property type="match status" value="1"/>
</dbReference>
<dbReference type="InterPro" id="IPR003313">
    <property type="entry name" value="AraC-bd"/>
</dbReference>
<dbReference type="RefSeq" id="WP_079414476.1">
    <property type="nucleotide sequence ID" value="NZ_MBTG01000018.1"/>
</dbReference>
<proteinExistence type="predicted"/>
<evidence type="ECO:0000256" key="2">
    <source>
        <dbReference type="ARBA" id="ARBA00023125"/>
    </source>
</evidence>
<accession>A0A1V4HGV3</accession>
<dbReference type="PROSITE" id="PS00041">
    <property type="entry name" value="HTH_ARAC_FAMILY_1"/>
    <property type="match status" value="1"/>
</dbReference>
<organism evidence="5 6">
    <name type="scientific">Paenibacillus ferrarius</name>
    <dbReference type="NCBI Taxonomy" id="1469647"/>
    <lineage>
        <taxon>Bacteria</taxon>
        <taxon>Bacillati</taxon>
        <taxon>Bacillota</taxon>
        <taxon>Bacilli</taxon>
        <taxon>Bacillales</taxon>
        <taxon>Paenibacillaceae</taxon>
        <taxon>Paenibacillus</taxon>
    </lineage>
</organism>
<evidence type="ECO:0000313" key="6">
    <source>
        <dbReference type="Proteomes" id="UP000190626"/>
    </source>
</evidence>
<name>A0A1V4HGV3_9BACL</name>
<dbReference type="STRING" id="1469647.BC351_29195"/>
<dbReference type="PROSITE" id="PS01124">
    <property type="entry name" value="HTH_ARAC_FAMILY_2"/>
    <property type="match status" value="1"/>
</dbReference>
<keyword evidence="3" id="KW-0804">Transcription</keyword>
<dbReference type="Proteomes" id="UP000190626">
    <property type="component" value="Unassembled WGS sequence"/>
</dbReference>
<dbReference type="SUPFAM" id="SSF46689">
    <property type="entry name" value="Homeodomain-like"/>
    <property type="match status" value="1"/>
</dbReference>
<evidence type="ECO:0000313" key="5">
    <source>
        <dbReference type="EMBL" id="OPH55974.1"/>
    </source>
</evidence>
<dbReference type="InterPro" id="IPR018062">
    <property type="entry name" value="HTH_AraC-typ_CS"/>
</dbReference>
<dbReference type="PRINTS" id="PR00032">
    <property type="entry name" value="HTHARAC"/>
</dbReference>
<evidence type="ECO:0000256" key="3">
    <source>
        <dbReference type="ARBA" id="ARBA00023163"/>
    </source>
</evidence>
<comment type="caution">
    <text evidence="5">The sequence shown here is derived from an EMBL/GenBank/DDBJ whole genome shotgun (WGS) entry which is preliminary data.</text>
</comment>
<dbReference type="Gene3D" id="1.10.10.60">
    <property type="entry name" value="Homeodomain-like"/>
    <property type="match status" value="1"/>
</dbReference>
<dbReference type="OrthoDB" id="9803764at2"/>
<dbReference type="InterPro" id="IPR020449">
    <property type="entry name" value="Tscrpt_reg_AraC-type_HTH"/>
</dbReference>
<sequence>MRKESFLDNYYFVQSGSIGKVKCEPNWSWQPAPLTDYDLWYNKSGQGMLWLNGRQHEVLPGTFFIFRPSDNIRAIHDPKDPLTVIFGHFKTYKVVDHLETELPLPDQRFVSVKDPYWLEPLLQQLVDLVAWQNQPEDEELNLLLKLIMTRWGKELAQQDETTRSYYYEHIVRRVHNEIRMRLSEPTDYQTLAASTGLTPRYLSLILKRFSGLSLKETITMLRMERAKHLLKETTMTVTDVSTALGYADIYTFSKLFKRYYGISPSGARSNL</sequence>
<keyword evidence="1" id="KW-0805">Transcription regulation</keyword>
<dbReference type="GO" id="GO:0043565">
    <property type="term" value="F:sequence-specific DNA binding"/>
    <property type="evidence" value="ECO:0007669"/>
    <property type="project" value="InterPro"/>
</dbReference>
<dbReference type="InterPro" id="IPR009057">
    <property type="entry name" value="Homeodomain-like_sf"/>
</dbReference>
<feature type="domain" description="HTH araC/xylS-type" evidence="4">
    <location>
        <begin position="172"/>
        <end position="270"/>
    </location>
</feature>
<dbReference type="Pfam" id="PF02311">
    <property type="entry name" value="AraC_binding"/>
    <property type="match status" value="1"/>
</dbReference>
<dbReference type="GO" id="GO:0003700">
    <property type="term" value="F:DNA-binding transcription factor activity"/>
    <property type="evidence" value="ECO:0007669"/>
    <property type="project" value="InterPro"/>
</dbReference>